<reference evidence="11 12" key="1">
    <citation type="submission" date="2020-07" db="EMBL/GenBank/DDBJ databases">
        <title>Sequencing the genomes of 1000 actinobacteria strains.</title>
        <authorList>
            <person name="Klenk H.-P."/>
        </authorList>
    </citation>
    <scope>NUCLEOTIDE SEQUENCE [LARGE SCALE GENOMIC DNA]</scope>
    <source>
        <strain evidence="11 12">DSM 22083</strain>
    </source>
</reference>
<dbReference type="GO" id="GO:0016887">
    <property type="term" value="F:ATP hydrolysis activity"/>
    <property type="evidence" value="ECO:0007669"/>
    <property type="project" value="InterPro"/>
</dbReference>
<keyword evidence="12" id="KW-1185">Reference proteome</keyword>
<dbReference type="PANTHER" id="PTHR43297:SF14">
    <property type="entry name" value="ATPASE AAA-TYPE CORE DOMAIN-CONTAINING PROTEIN"/>
    <property type="match status" value="1"/>
</dbReference>
<dbReference type="GO" id="GO:0005524">
    <property type="term" value="F:ATP binding"/>
    <property type="evidence" value="ECO:0007669"/>
    <property type="project" value="UniProtKB-KW"/>
</dbReference>
<dbReference type="InterPro" id="IPR003593">
    <property type="entry name" value="AAA+_ATPase"/>
</dbReference>
<dbReference type="InterPro" id="IPR013563">
    <property type="entry name" value="Oligopep_ABC_C"/>
</dbReference>
<gene>
    <name evidence="11" type="ORF">BKA15_002016</name>
</gene>
<keyword evidence="4" id="KW-1003">Cell membrane</keyword>
<dbReference type="CDD" id="cd03257">
    <property type="entry name" value="ABC_NikE_OppD_transporters"/>
    <property type="match status" value="1"/>
</dbReference>
<keyword evidence="6" id="KW-0547">Nucleotide-binding</keyword>
<keyword evidence="7 11" id="KW-0067">ATP-binding</keyword>
<dbReference type="Pfam" id="PF00005">
    <property type="entry name" value="ABC_tran"/>
    <property type="match status" value="1"/>
</dbReference>
<evidence type="ECO:0000259" key="10">
    <source>
        <dbReference type="PROSITE" id="PS50893"/>
    </source>
</evidence>
<organism evidence="11 12">
    <name type="scientific">Microlunatus parietis</name>
    <dbReference type="NCBI Taxonomy" id="682979"/>
    <lineage>
        <taxon>Bacteria</taxon>
        <taxon>Bacillati</taxon>
        <taxon>Actinomycetota</taxon>
        <taxon>Actinomycetes</taxon>
        <taxon>Propionibacteriales</taxon>
        <taxon>Propionibacteriaceae</taxon>
        <taxon>Microlunatus</taxon>
    </lineage>
</organism>
<dbReference type="NCBIfam" id="TIGR01727">
    <property type="entry name" value="oligo_HPY"/>
    <property type="match status" value="1"/>
</dbReference>
<evidence type="ECO:0000256" key="5">
    <source>
        <dbReference type="ARBA" id="ARBA00022519"/>
    </source>
</evidence>
<keyword evidence="8" id="KW-1278">Translocase</keyword>
<dbReference type="InterPro" id="IPR050388">
    <property type="entry name" value="ABC_Ni/Peptide_Import"/>
</dbReference>
<dbReference type="SUPFAM" id="SSF52540">
    <property type="entry name" value="P-loop containing nucleoside triphosphate hydrolases"/>
    <property type="match status" value="1"/>
</dbReference>
<evidence type="ECO:0000313" key="12">
    <source>
        <dbReference type="Proteomes" id="UP000569914"/>
    </source>
</evidence>
<accession>A0A7Y9I5J0</accession>
<dbReference type="InterPro" id="IPR017871">
    <property type="entry name" value="ABC_transporter-like_CS"/>
</dbReference>
<evidence type="ECO:0000256" key="1">
    <source>
        <dbReference type="ARBA" id="ARBA00004202"/>
    </source>
</evidence>
<evidence type="ECO:0000256" key="7">
    <source>
        <dbReference type="ARBA" id="ARBA00022840"/>
    </source>
</evidence>
<comment type="subcellular location">
    <subcellularLocation>
        <location evidence="1">Cell membrane</location>
        <topology evidence="1">Peripheral membrane protein</topology>
    </subcellularLocation>
</comment>
<sequence>MDYAMLPTRTSEPPNAAQPVLRLRGLRTQFQLEDGVVNAVEEVDLEIGRGETLAVVGESGCGKSVMARSVLGLVDRPGKIMAGQVWVPAPPPREPGERRLGFRARREEARRAKVLPDAPPGMIDLATAEPELVRGVRGKRIAMVFQEPMTSLSMMHTIGNQIIEAITLHENLTKDQARQRAIDLLGRVGIPSPEQRIDAYPFQLSGGMRQRAMIAMALSCGPELLIADEPTTALDVTTQAQILELLTSLQDEFEMSIMLITHDLGVAAQLADRVAVMYLGRVVEQGELRRLFAEPRHPYTQALLRSVPKLGRDRNVRLAPVRGIVPHPYHRPSGCPFHDRCDSFIPGRCDTAPPPVITTDDGHQVRCVLYQEDSDDGHR</sequence>
<evidence type="ECO:0000256" key="4">
    <source>
        <dbReference type="ARBA" id="ARBA00022475"/>
    </source>
</evidence>
<protein>
    <submittedName>
        <fullName evidence="11">Peptide/nickel transport system ATP-binding protein</fullName>
    </submittedName>
</protein>
<dbReference type="EMBL" id="JACCBU010000001">
    <property type="protein sequence ID" value="NYE70687.1"/>
    <property type="molecule type" value="Genomic_DNA"/>
</dbReference>
<dbReference type="InterPro" id="IPR003439">
    <property type="entry name" value="ABC_transporter-like_ATP-bd"/>
</dbReference>
<evidence type="ECO:0000256" key="9">
    <source>
        <dbReference type="ARBA" id="ARBA00023136"/>
    </source>
</evidence>
<dbReference type="PROSITE" id="PS50893">
    <property type="entry name" value="ABC_TRANSPORTER_2"/>
    <property type="match status" value="1"/>
</dbReference>
<keyword evidence="5" id="KW-0997">Cell inner membrane</keyword>
<dbReference type="PROSITE" id="PS00211">
    <property type="entry name" value="ABC_TRANSPORTER_1"/>
    <property type="match status" value="1"/>
</dbReference>
<dbReference type="GO" id="GO:0005886">
    <property type="term" value="C:plasma membrane"/>
    <property type="evidence" value="ECO:0007669"/>
    <property type="project" value="UniProtKB-SubCell"/>
</dbReference>
<dbReference type="SMART" id="SM00382">
    <property type="entry name" value="AAA"/>
    <property type="match status" value="1"/>
</dbReference>
<evidence type="ECO:0000256" key="6">
    <source>
        <dbReference type="ARBA" id="ARBA00022741"/>
    </source>
</evidence>
<keyword evidence="3" id="KW-0813">Transport</keyword>
<dbReference type="GO" id="GO:0015833">
    <property type="term" value="P:peptide transport"/>
    <property type="evidence" value="ECO:0007669"/>
    <property type="project" value="InterPro"/>
</dbReference>
<dbReference type="AlphaFoldDB" id="A0A7Y9I5J0"/>
<evidence type="ECO:0000256" key="8">
    <source>
        <dbReference type="ARBA" id="ARBA00022967"/>
    </source>
</evidence>
<dbReference type="Proteomes" id="UP000569914">
    <property type="component" value="Unassembled WGS sequence"/>
</dbReference>
<feature type="domain" description="ABC transporter" evidence="10">
    <location>
        <begin position="21"/>
        <end position="304"/>
    </location>
</feature>
<evidence type="ECO:0000313" key="11">
    <source>
        <dbReference type="EMBL" id="NYE70687.1"/>
    </source>
</evidence>
<dbReference type="PANTHER" id="PTHR43297">
    <property type="entry name" value="OLIGOPEPTIDE TRANSPORT ATP-BINDING PROTEIN APPD"/>
    <property type="match status" value="1"/>
</dbReference>
<dbReference type="InterPro" id="IPR027417">
    <property type="entry name" value="P-loop_NTPase"/>
</dbReference>
<dbReference type="Gene3D" id="3.40.50.300">
    <property type="entry name" value="P-loop containing nucleotide triphosphate hydrolases"/>
    <property type="match status" value="1"/>
</dbReference>
<name>A0A7Y9I5J0_9ACTN</name>
<evidence type="ECO:0000256" key="3">
    <source>
        <dbReference type="ARBA" id="ARBA00022448"/>
    </source>
</evidence>
<proteinExistence type="inferred from homology"/>
<keyword evidence="9" id="KW-0472">Membrane</keyword>
<comment type="similarity">
    <text evidence="2">Belongs to the ABC transporter superfamily.</text>
</comment>
<dbReference type="Pfam" id="PF08352">
    <property type="entry name" value="oligo_HPY"/>
    <property type="match status" value="1"/>
</dbReference>
<evidence type="ECO:0000256" key="2">
    <source>
        <dbReference type="ARBA" id="ARBA00005417"/>
    </source>
</evidence>
<comment type="caution">
    <text evidence="11">The sequence shown here is derived from an EMBL/GenBank/DDBJ whole genome shotgun (WGS) entry which is preliminary data.</text>
</comment>